<dbReference type="RefSeq" id="WP_288198494.1">
    <property type="nucleotide sequence ID" value="NZ_LT608334.1"/>
</dbReference>
<evidence type="ECO:0000256" key="1">
    <source>
        <dbReference type="ARBA" id="ARBA00004167"/>
    </source>
</evidence>
<gene>
    <name evidence="7" type="primary">ypfJ</name>
    <name evidence="7" type="ORF">KL86PLE_90355</name>
</gene>
<comment type="subcellular location">
    <subcellularLocation>
        <location evidence="1">Membrane</location>
        <topology evidence="1">Single-pass membrane protein</topology>
    </subcellularLocation>
</comment>
<feature type="transmembrane region" description="Helical" evidence="6">
    <location>
        <begin position="45"/>
        <end position="68"/>
    </location>
</feature>
<proteinExistence type="predicted"/>
<feature type="compositionally biased region" description="Gly residues" evidence="5">
    <location>
        <begin position="17"/>
        <end position="35"/>
    </location>
</feature>
<sequence length="305" mass="32294">MQWKGRRQSDNIEDMRGSGGGFSGGGLRFPGGGFPGGGGRRGGGLSIGGLIVVGLALWFLGINPLVLLDGSMGGGSSLGGGSAAIERPRAGNADEMRDFVATVLGDTEDTWTEIFKAEGKRYTAPPLVLFSGQIRSACGFASAASGPFYCPNDGKVYIDLAFYDELQQTFDAPGDFAQAYVIAHEVGHHVQDLLGVLPAFNERRQSLGQAQANALSVRVELQADCYAGVWGHFAEKKGLLERGDLEEALNAATQIGDDAIQKRTQGYVVPESFNHGSSAERKRWFKIGFDTGDAGSCDTFSSAKL</sequence>
<keyword evidence="2 6" id="KW-0812">Transmembrane</keyword>
<dbReference type="Pfam" id="PF04228">
    <property type="entry name" value="Zn_peptidase"/>
    <property type="match status" value="1"/>
</dbReference>
<feature type="region of interest" description="Disordered" evidence="5">
    <location>
        <begin position="1"/>
        <end position="35"/>
    </location>
</feature>
<evidence type="ECO:0008006" key="8">
    <source>
        <dbReference type="Google" id="ProtNLM"/>
    </source>
</evidence>
<feature type="compositionally biased region" description="Basic and acidic residues" evidence="5">
    <location>
        <begin position="7"/>
        <end position="16"/>
    </location>
</feature>
<dbReference type="PANTHER" id="PTHR30168">
    <property type="entry name" value="PUTATIVE MEMBRANE PROTEIN YPFJ"/>
    <property type="match status" value="1"/>
</dbReference>
<dbReference type="PANTHER" id="PTHR30168:SF0">
    <property type="entry name" value="INNER MEMBRANE PROTEIN"/>
    <property type="match status" value="1"/>
</dbReference>
<evidence type="ECO:0000313" key="7">
    <source>
        <dbReference type="EMBL" id="SCM79345.1"/>
    </source>
</evidence>
<organism evidence="7">
    <name type="scientific">uncultured Pleomorphomonas sp</name>
    <dbReference type="NCBI Taxonomy" id="442121"/>
    <lineage>
        <taxon>Bacteria</taxon>
        <taxon>Pseudomonadati</taxon>
        <taxon>Pseudomonadota</taxon>
        <taxon>Alphaproteobacteria</taxon>
        <taxon>Hyphomicrobiales</taxon>
        <taxon>Pleomorphomonadaceae</taxon>
        <taxon>Pleomorphomonas</taxon>
        <taxon>environmental samples</taxon>
    </lineage>
</organism>
<dbReference type="AlphaFoldDB" id="A0A212LP53"/>
<evidence type="ECO:0000256" key="4">
    <source>
        <dbReference type="ARBA" id="ARBA00023136"/>
    </source>
</evidence>
<name>A0A212LP53_9HYPH</name>
<dbReference type="GO" id="GO:0016020">
    <property type="term" value="C:membrane"/>
    <property type="evidence" value="ECO:0007669"/>
    <property type="project" value="UniProtKB-SubCell"/>
</dbReference>
<reference evidence="7" key="1">
    <citation type="submission" date="2016-08" db="EMBL/GenBank/DDBJ databases">
        <authorList>
            <person name="Seilhamer J.J."/>
        </authorList>
    </citation>
    <scope>NUCLEOTIDE SEQUENCE</scope>
    <source>
        <strain evidence="7">86</strain>
    </source>
</reference>
<evidence type="ECO:0000256" key="5">
    <source>
        <dbReference type="SAM" id="MobiDB-lite"/>
    </source>
</evidence>
<keyword evidence="4 6" id="KW-0472">Membrane</keyword>
<evidence type="ECO:0000256" key="6">
    <source>
        <dbReference type="SAM" id="Phobius"/>
    </source>
</evidence>
<dbReference type="EMBL" id="FMJD01000013">
    <property type="protein sequence ID" value="SCM79345.1"/>
    <property type="molecule type" value="Genomic_DNA"/>
</dbReference>
<keyword evidence="3 6" id="KW-1133">Transmembrane helix</keyword>
<evidence type="ECO:0000256" key="3">
    <source>
        <dbReference type="ARBA" id="ARBA00022989"/>
    </source>
</evidence>
<dbReference type="InterPro" id="IPR007343">
    <property type="entry name" value="Uncharacterised_pept_Zn_put"/>
</dbReference>
<accession>A0A212LP53</accession>
<evidence type="ECO:0000256" key="2">
    <source>
        <dbReference type="ARBA" id="ARBA00022692"/>
    </source>
</evidence>
<protein>
    <recommendedName>
        <fullName evidence="8">Flagellar biosynthesis protein FlgM</fullName>
    </recommendedName>
</protein>